<sequence length="134" mass="15949">MFISIILFIYGIIQSKLDHEKYFITLHQMCFFCIIELSSCILVLRIAQFFKLNKRIVKDLELKLIMNLLLININLVIAYRRNKGIKGLFIPIIITSLLTYCTLITRLLNTKYLYEIFDILFYKLLEEVSIEIFN</sequence>
<dbReference type="EMBL" id="LVKB01000045">
    <property type="protein sequence ID" value="ORD97044.1"/>
    <property type="molecule type" value="Genomic_DNA"/>
</dbReference>
<proteinExistence type="predicted"/>
<feature type="transmembrane region" description="Helical" evidence="1">
    <location>
        <begin position="22"/>
        <end position="44"/>
    </location>
</feature>
<feature type="transmembrane region" description="Helical" evidence="1">
    <location>
        <begin position="88"/>
        <end position="108"/>
    </location>
</feature>
<dbReference type="Proteomes" id="UP000192356">
    <property type="component" value="Unassembled WGS sequence"/>
</dbReference>
<dbReference type="AlphaFoldDB" id="A0A1X0QBG5"/>
<dbReference type="VEuPathDB" id="MicrosporidiaDB:HERIO_1062"/>
<evidence type="ECO:0000313" key="2">
    <source>
        <dbReference type="EMBL" id="ORD97044.1"/>
    </source>
</evidence>
<accession>A0A1X0QBG5</accession>
<evidence type="ECO:0000313" key="3">
    <source>
        <dbReference type="Proteomes" id="UP000192356"/>
    </source>
</evidence>
<comment type="caution">
    <text evidence="2">The sequence shown here is derived from an EMBL/GenBank/DDBJ whole genome shotgun (WGS) entry which is preliminary data.</text>
</comment>
<gene>
    <name evidence="2" type="ORF">HERIO_1062</name>
</gene>
<keyword evidence="1" id="KW-0472">Membrane</keyword>
<organism evidence="2 3">
    <name type="scientific">Hepatospora eriocheir</name>
    <dbReference type="NCBI Taxonomy" id="1081669"/>
    <lineage>
        <taxon>Eukaryota</taxon>
        <taxon>Fungi</taxon>
        <taxon>Fungi incertae sedis</taxon>
        <taxon>Microsporidia</taxon>
        <taxon>Hepatosporidae</taxon>
        <taxon>Hepatospora</taxon>
    </lineage>
</organism>
<keyword evidence="3" id="KW-1185">Reference proteome</keyword>
<name>A0A1X0QBG5_9MICR</name>
<protein>
    <submittedName>
        <fullName evidence="2">Uncharacterized protein</fullName>
    </submittedName>
</protein>
<reference evidence="2 3" key="1">
    <citation type="journal article" date="2017" name="Environ. Microbiol.">
        <title>Decay of the glycolytic pathway and adaptation to intranuclear parasitism within Enterocytozoonidae microsporidia.</title>
        <authorList>
            <person name="Wiredu Boakye D."/>
            <person name="Jaroenlak P."/>
            <person name="Prachumwat A."/>
            <person name="Williams T.A."/>
            <person name="Bateman K.S."/>
            <person name="Itsathitphaisarn O."/>
            <person name="Sritunyalucksana K."/>
            <person name="Paszkiewicz K.H."/>
            <person name="Moore K.A."/>
            <person name="Stentiford G.D."/>
            <person name="Williams B.A."/>
        </authorList>
    </citation>
    <scope>NUCLEOTIDE SEQUENCE [LARGE SCALE GENOMIC DNA]</scope>
    <source>
        <strain evidence="2 3">GB1</strain>
    </source>
</reference>
<keyword evidence="1" id="KW-1133">Transmembrane helix</keyword>
<evidence type="ECO:0000256" key="1">
    <source>
        <dbReference type="SAM" id="Phobius"/>
    </source>
</evidence>
<keyword evidence="1" id="KW-0812">Transmembrane</keyword>
<dbReference type="VEuPathDB" id="MicrosporidiaDB:A0H76_1834"/>